<proteinExistence type="inferred from homology"/>
<organism evidence="7 8">
    <name type="scientific">candidate division WWE3 bacterium GW2011_GWE1_41_27</name>
    <dbReference type="NCBI Taxonomy" id="1619131"/>
    <lineage>
        <taxon>Bacteria</taxon>
        <taxon>Katanobacteria</taxon>
    </lineage>
</organism>
<comment type="similarity">
    <text evidence="1 5">Belongs to the universal ribosomal protein uL29 family.</text>
</comment>
<gene>
    <name evidence="5" type="primary">rpmC</name>
    <name evidence="7" type="ORF">UU59_C0033G0011</name>
</gene>
<keyword evidence="3 5" id="KW-0687">Ribonucleoprotein</keyword>
<dbReference type="InterPro" id="IPR036049">
    <property type="entry name" value="Ribosomal_uL29_sf"/>
</dbReference>
<accession>A0A0G0W2R4</accession>
<dbReference type="SUPFAM" id="SSF46561">
    <property type="entry name" value="Ribosomal protein L29 (L29p)"/>
    <property type="match status" value="1"/>
</dbReference>
<evidence type="ECO:0000256" key="6">
    <source>
        <dbReference type="SAM" id="MobiDB-lite"/>
    </source>
</evidence>
<dbReference type="InterPro" id="IPR001854">
    <property type="entry name" value="Ribosomal_uL29"/>
</dbReference>
<dbReference type="Pfam" id="PF00831">
    <property type="entry name" value="Ribosomal_L29"/>
    <property type="match status" value="1"/>
</dbReference>
<dbReference type="HAMAP" id="MF_00374">
    <property type="entry name" value="Ribosomal_uL29"/>
    <property type="match status" value="1"/>
</dbReference>
<dbReference type="NCBIfam" id="TIGR00012">
    <property type="entry name" value="L29"/>
    <property type="match status" value="1"/>
</dbReference>
<dbReference type="GO" id="GO:0006412">
    <property type="term" value="P:translation"/>
    <property type="evidence" value="ECO:0007669"/>
    <property type="project" value="UniProtKB-UniRule"/>
</dbReference>
<dbReference type="Gene3D" id="1.10.287.310">
    <property type="match status" value="1"/>
</dbReference>
<evidence type="ECO:0000256" key="2">
    <source>
        <dbReference type="ARBA" id="ARBA00022980"/>
    </source>
</evidence>
<protein>
    <recommendedName>
        <fullName evidence="4 5">Large ribosomal subunit protein uL29</fullName>
    </recommendedName>
</protein>
<sequence>MNAKELRQKNEQELSDTKKNLEKEIREVSLNTLQGKEKNVKKAGLLRRDMARLLTVLNEKKILGAEKLEG</sequence>
<dbReference type="EMBL" id="LCBF01000033">
    <property type="protein sequence ID" value="KKS06257.1"/>
    <property type="molecule type" value="Genomic_DNA"/>
</dbReference>
<evidence type="ECO:0000256" key="1">
    <source>
        <dbReference type="ARBA" id="ARBA00009254"/>
    </source>
</evidence>
<dbReference type="AlphaFoldDB" id="A0A0G0W2R4"/>
<dbReference type="GO" id="GO:1990904">
    <property type="term" value="C:ribonucleoprotein complex"/>
    <property type="evidence" value="ECO:0007669"/>
    <property type="project" value="UniProtKB-KW"/>
</dbReference>
<dbReference type="GO" id="GO:0005840">
    <property type="term" value="C:ribosome"/>
    <property type="evidence" value="ECO:0007669"/>
    <property type="project" value="UniProtKB-KW"/>
</dbReference>
<dbReference type="Proteomes" id="UP000034544">
    <property type="component" value="Unassembled WGS sequence"/>
</dbReference>
<evidence type="ECO:0000313" key="7">
    <source>
        <dbReference type="EMBL" id="KKS06257.1"/>
    </source>
</evidence>
<evidence type="ECO:0000256" key="4">
    <source>
        <dbReference type="ARBA" id="ARBA00035204"/>
    </source>
</evidence>
<name>A0A0G0W2R4_UNCKA</name>
<feature type="region of interest" description="Disordered" evidence="6">
    <location>
        <begin position="1"/>
        <end position="20"/>
    </location>
</feature>
<dbReference type="GO" id="GO:0003735">
    <property type="term" value="F:structural constituent of ribosome"/>
    <property type="evidence" value="ECO:0007669"/>
    <property type="project" value="InterPro"/>
</dbReference>
<comment type="caution">
    <text evidence="7">The sequence shown here is derived from an EMBL/GenBank/DDBJ whole genome shotgun (WGS) entry which is preliminary data.</text>
</comment>
<evidence type="ECO:0000256" key="5">
    <source>
        <dbReference type="HAMAP-Rule" id="MF_00374"/>
    </source>
</evidence>
<keyword evidence="2 5" id="KW-0689">Ribosomal protein</keyword>
<evidence type="ECO:0000256" key="3">
    <source>
        <dbReference type="ARBA" id="ARBA00023274"/>
    </source>
</evidence>
<evidence type="ECO:0000313" key="8">
    <source>
        <dbReference type="Proteomes" id="UP000034544"/>
    </source>
</evidence>
<reference evidence="7 8" key="1">
    <citation type="journal article" date="2015" name="Nature">
        <title>rRNA introns, odd ribosomes, and small enigmatic genomes across a large radiation of phyla.</title>
        <authorList>
            <person name="Brown C.T."/>
            <person name="Hug L.A."/>
            <person name="Thomas B.C."/>
            <person name="Sharon I."/>
            <person name="Castelle C.J."/>
            <person name="Singh A."/>
            <person name="Wilkins M.J."/>
            <person name="Williams K.H."/>
            <person name="Banfield J.F."/>
        </authorList>
    </citation>
    <scope>NUCLEOTIDE SEQUENCE [LARGE SCALE GENOMIC DNA]</scope>
</reference>